<dbReference type="SMART" id="SM00091">
    <property type="entry name" value="PAS"/>
    <property type="match status" value="2"/>
</dbReference>
<comment type="caution">
    <text evidence="10">The sequence shown here is derived from an EMBL/GenBank/DDBJ whole genome shotgun (WGS) entry which is preliminary data.</text>
</comment>
<dbReference type="OrthoDB" id="9796100at2"/>
<dbReference type="Gene3D" id="3.30.565.10">
    <property type="entry name" value="Histidine kinase-like ATPase, C-terminal domain"/>
    <property type="match status" value="1"/>
</dbReference>
<dbReference type="SMART" id="SM00448">
    <property type="entry name" value="REC"/>
    <property type="match status" value="1"/>
</dbReference>
<dbReference type="CDD" id="cd00082">
    <property type="entry name" value="HisKA"/>
    <property type="match status" value="1"/>
</dbReference>
<keyword evidence="3 4" id="KW-0597">Phosphoprotein</keyword>
<dbReference type="InterPro" id="IPR001610">
    <property type="entry name" value="PAC"/>
</dbReference>
<proteinExistence type="predicted"/>
<feature type="domain" description="PAC" evidence="9">
    <location>
        <begin position="122"/>
        <end position="175"/>
    </location>
</feature>
<dbReference type="RefSeq" id="WP_129272309.1">
    <property type="nucleotide sequence ID" value="NZ_MZXW01000022.1"/>
</dbReference>
<gene>
    <name evidence="10" type="ORF">B5V03_20930</name>
</gene>
<dbReference type="PRINTS" id="PR00344">
    <property type="entry name" value="BCTRLSENSOR"/>
</dbReference>
<dbReference type="GO" id="GO:0000155">
    <property type="term" value="F:phosphorelay sensor kinase activity"/>
    <property type="evidence" value="ECO:0007669"/>
    <property type="project" value="InterPro"/>
</dbReference>
<keyword evidence="11" id="KW-1185">Reference proteome</keyword>
<feature type="domain" description="PAC" evidence="9">
    <location>
        <begin position="249"/>
        <end position="301"/>
    </location>
</feature>
<evidence type="ECO:0000259" key="8">
    <source>
        <dbReference type="PROSITE" id="PS50112"/>
    </source>
</evidence>
<dbReference type="InterPro" id="IPR004358">
    <property type="entry name" value="Sig_transdc_His_kin-like_C"/>
</dbReference>
<dbReference type="Proteomes" id="UP000290819">
    <property type="component" value="Unassembled WGS sequence"/>
</dbReference>
<feature type="domain" description="Response regulatory" evidence="7">
    <location>
        <begin position="704"/>
        <end position="817"/>
    </location>
</feature>
<dbReference type="Gene3D" id="3.30.450.20">
    <property type="entry name" value="PAS domain"/>
    <property type="match status" value="3"/>
</dbReference>
<evidence type="ECO:0000256" key="4">
    <source>
        <dbReference type="PROSITE-ProRule" id="PRU00169"/>
    </source>
</evidence>
<evidence type="ECO:0000256" key="3">
    <source>
        <dbReference type="ARBA" id="ARBA00022553"/>
    </source>
</evidence>
<dbReference type="InterPro" id="IPR036890">
    <property type="entry name" value="HATPase_C_sf"/>
</dbReference>
<feature type="coiled-coil region" evidence="5">
    <location>
        <begin position="289"/>
        <end position="323"/>
    </location>
</feature>
<evidence type="ECO:0000259" key="6">
    <source>
        <dbReference type="PROSITE" id="PS50109"/>
    </source>
</evidence>
<dbReference type="InterPro" id="IPR013656">
    <property type="entry name" value="PAS_4"/>
</dbReference>
<feature type="domain" description="PAC" evidence="9">
    <location>
        <begin position="396"/>
        <end position="447"/>
    </location>
</feature>
<dbReference type="EC" id="2.7.13.3" evidence="2"/>
<protein>
    <recommendedName>
        <fullName evidence="2">histidine kinase</fullName>
        <ecNumber evidence="2">2.7.13.3</ecNumber>
    </recommendedName>
</protein>
<dbReference type="Pfam" id="PF00072">
    <property type="entry name" value="Response_reg"/>
    <property type="match status" value="1"/>
</dbReference>
<feature type="modified residue" description="4-aspartylphosphate" evidence="4">
    <location>
        <position position="755"/>
    </location>
</feature>
<dbReference type="Pfam" id="PF08448">
    <property type="entry name" value="PAS_4"/>
    <property type="match status" value="1"/>
</dbReference>
<dbReference type="SUPFAM" id="SSF47384">
    <property type="entry name" value="Homodimeric domain of signal transducing histidine kinase"/>
    <property type="match status" value="1"/>
</dbReference>
<dbReference type="InterPro" id="IPR003594">
    <property type="entry name" value="HATPase_dom"/>
</dbReference>
<dbReference type="InterPro" id="IPR035965">
    <property type="entry name" value="PAS-like_dom_sf"/>
</dbReference>
<organism evidence="10 11">
    <name type="scientific">Bradyrhizobium betae</name>
    <dbReference type="NCBI Taxonomy" id="244734"/>
    <lineage>
        <taxon>Bacteria</taxon>
        <taxon>Pseudomonadati</taxon>
        <taxon>Pseudomonadota</taxon>
        <taxon>Alphaproteobacteria</taxon>
        <taxon>Hyphomicrobiales</taxon>
        <taxon>Nitrobacteraceae</taxon>
        <taxon>Bradyrhizobium</taxon>
    </lineage>
</organism>
<feature type="coiled-coil region" evidence="5">
    <location>
        <begin position="21"/>
        <end position="48"/>
    </location>
</feature>
<dbReference type="Gene3D" id="1.10.287.130">
    <property type="match status" value="1"/>
</dbReference>
<dbReference type="InterPro" id="IPR003661">
    <property type="entry name" value="HisK_dim/P_dom"/>
</dbReference>
<evidence type="ECO:0000256" key="1">
    <source>
        <dbReference type="ARBA" id="ARBA00000085"/>
    </source>
</evidence>
<dbReference type="PROSITE" id="PS50110">
    <property type="entry name" value="RESPONSE_REGULATORY"/>
    <property type="match status" value="1"/>
</dbReference>
<comment type="catalytic activity">
    <reaction evidence="1">
        <text>ATP + protein L-histidine = ADP + protein N-phospho-L-histidine.</text>
        <dbReference type="EC" id="2.7.13.3"/>
    </reaction>
</comment>
<dbReference type="PANTHER" id="PTHR43065:SF49">
    <property type="entry name" value="HISTIDINE KINASE"/>
    <property type="match status" value="1"/>
</dbReference>
<dbReference type="PROSITE" id="PS50113">
    <property type="entry name" value="PAC"/>
    <property type="match status" value="3"/>
</dbReference>
<evidence type="ECO:0000313" key="11">
    <source>
        <dbReference type="Proteomes" id="UP000290819"/>
    </source>
</evidence>
<dbReference type="PROSITE" id="PS50109">
    <property type="entry name" value="HIS_KIN"/>
    <property type="match status" value="1"/>
</dbReference>
<evidence type="ECO:0000259" key="9">
    <source>
        <dbReference type="PROSITE" id="PS50113"/>
    </source>
</evidence>
<name>A0A4Q1V1A4_9BRAD</name>
<dbReference type="InterPro" id="IPR036097">
    <property type="entry name" value="HisK_dim/P_sf"/>
</dbReference>
<dbReference type="PROSITE" id="PS50112">
    <property type="entry name" value="PAS"/>
    <property type="match status" value="1"/>
</dbReference>
<dbReference type="InterPro" id="IPR000014">
    <property type="entry name" value="PAS"/>
</dbReference>
<sequence length="825" mass="91960">MRSRITTADALNDPLPETIAAERLRQHLEEIARQRDNAYRALQEREAELARIQRIGKVGGVEVDFREGFRNRRSPEYLMIHGLPPEAADESHEDWVTRIHPDDRDATVKHFFEALSGTSEDYTAEYRIIRPSDGETRWIRVVAKIERDRDGRAIRLVGAHIDITGQALARETLRESEERFRLIADSAPVPIWVTKLDRKRSFANQAYVDFVGLPYDQAIDFDWRKVLHPDDLPHVLQQSVQGEASLKPFVLEARYKDAKGEWRWLRSESQPRWDPTGKHIGFIGVAHDITAAKQAEIELRRLNETLEERIAERTAELESNEARLRAILETSNQYQGLVNLRGELLYANRTALDGIKASSADVIGKPFWDTPWFTGTEGMSAAVREAFDTVLQGEAVRMEMRLRLPIGERDFEFGMRPVLDRHGNITGAVPEAVDITDRRRGEEALRQSQKMEAIGQLTGGVAHDFNNLLTIIRSATDFLRRRELPEERRRRYVDAISDTVERASKLTAQLLAFARRQPLKPQIFNVGSQVESVAQLVRPLVGGRIEIDVEIDDADCFTVADIAQFETALINLAINARDAMDGEGRLTIAVHKIQGIPSLRAQSARGGDYVAISVADTGSGIAAENIDAIFEPFFTTKEVGKGTGLGLSQAFGFAKQSEGDIAVTSTQGKGATFTIYLPQAQSPAAEKEAAALTSETSTTGRGYRVLVVEDNDDVGQFSTELLEDLGYVVRRVANANAALAILGENEFAVDLVFSDVIMPGMNGVELAGIIRERYPGLPVVLTSGYSNVLAENAHRGFELIQKPYSVESLSRILRKAITEKLSVAR</sequence>
<dbReference type="CDD" id="cd00130">
    <property type="entry name" value="PAS"/>
    <property type="match status" value="3"/>
</dbReference>
<reference evidence="10 11" key="1">
    <citation type="submission" date="2017-03" db="EMBL/GenBank/DDBJ databases">
        <authorList>
            <person name="Safronova V.I."/>
            <person name="Sazanova A.L."/>
            <person name="Chirak E.R."/>
        </authorList>
    </citation>
    <scope>NUCLEOTIDE SEQUENCE [LARGE SCALE GENOMIC DNA]</scope>
    <source>
        <strain evidence="10 11">Opo-243</strain>
    </source>
</reference>
<dbReference type="SMART" id="SM00387">
    <property type="entry name" value="HATPase_c"/>
    <property type="match status" value="1"/>
</dbReference>
<dbReference type="InterPro" id="IPR005467">
    <property type="entry name" value="His_kinase_dom"/>
</dbReference>
<dbReference type="Pfam" id="PF02518">
    <property type="entry name" value="HATPase_c"/>
    <property type="match status" value="1"/>
</dbReference>
<dbReference type="InterPro" id="IPR013655">
    <property type="entry name" value="PAS_fold_3"/>
</dbReference>
<feature type="domain" description="Histidine kinase" evidence="6">
    <location>
        <begin position="460"/>
        <end position="681"/>
    </location>
</feature>
<dbReference type="PANTHER" id="PTHR43065">
    <property type="entry name" value="SENSOR HISTIDINE KINASE"/>
    <property type="match status" value="1"/>
</dbReference>
<evidence type="ECO:0000259" key="7">
    <source>
        <dbReference type="PROSITE" id="PS50110"/>
    </source>
</evidence>
<dbReference type="SMART" id="SM00086">
    <property type="entry name" value="PAC"/>
    <property type="match status" value="3"/>
</dbReference>
<evidence type="ECO:0000256" key="5">
    <source>
        <dbReference type="SAM" id="Coils"/>
    </source>
</evidence>
<keyword evidence="10" id="KW-0808">Transferase</keyword>
<dbReference type="SUPFAM" id="SSF55785">
    <property type="entry name" value="PYP-like sensor domain (PAS domain)"/>
    <property type="match status" value="3"/>
</dbReference>
<dbReference type="SUPFAM" id="SSF55874">
    <property type="entry name" value="ATPase domain of HSP90 chaperone/DNA topoisomerase II/histidine kinase"/>
    <property type="match status" value="1"/>
</dbReference>
<dbReference type="NCBIfam" id="TIGR00229">
    <property type="entry name" value="sensory_box"/>
    <property type="match status" value="3"/>
</dbReference>
<dbReference type="AlphaFoldDB" id="A0A4Q1V1A4"/>
<dbReference type="Pfam" id="PF00512">
    <property type="entry name" value="HisKA"/>
    <property type="match status" value="1"/>
</dbReference>
<dbReference type="SMART" id="SM00388">
    <property type="entry name" value="HisKA"/>
    <property type="match status" value="1"/>
</dbReference>
<keyword evidence="10" id="KW-0418">Kinase</keyword>
<dbReference type="Pfam" id="PF08447">
    <property type="entry name" value="PAS_3"/>
    <property type="match status" value="2"/>
</dbReference>
<keyword evidence="5" id="KW-0175">Coiled coil</keyword>
<dbReference type="SUPFAM" id="SSF52172">
    <property type="entry name" value="CheY-like"/>
    <property type="match status" value="1"/>
</dbReference>
<dbReference type="InterPro" id="IPR000700">
    <property type="entry name" value="PAS-assoc_C"/>
</dbReference>
<accession>A0A4Q1V1A4</accession>
<evidence type="ECO:0000313" key="10">
    <source>
        <dbReference type="EMBL" id="RXT45028.1"/>
    </source>
</evidence>
<feature type="domain" description="PAS" evidence="8">
    <location>
        <begin position="176"/>
        <end position="231"/>
    </location>
</feature>
<dbReference type="Gene3D" id="2.10.70.100">
    <property type="match status" value="1"/>
</dbReference>
<dbReference type="InterPro" id="IPR011006">
    <property type="entry name" value="CheY-like_superfamily"/>
</dbReference>
<dbReference type="EMBL" id="MZXW01000022">
    <property type="protein sequence ID" value="RXT45028.1"/>
    <property type="molecule type" value="Genomic_DNA"/>
</dbReference>
<evidence type="ECO:0000256" key="2">
    <source>
        <dbReference type="ARBA" id="ARBA00012438"/>
    </source>
</evidence>
<dbReference type="InterPro" id="IPR001789">
    <property type="entry name" value="Sig_transdc_resp-reg_receiver"/>
</dbReference>
<dbReference type="Gene3D" id="3.40.50.2300">
    <property type="match status" value="1"/>
</dbReference>